<dbReference type="GO" id="GO:0008982">
    <property type="term" value="F:protein-N(PI)-phosphohistidine-sugar phosphotransferase activity"/>
    <property type="evidence" value="ECO:0007669"/>
    <property type="project" value="InterPro"/>
</dbReference>
<gene>
    <name evidence="15" type="ORF">EQF91_06445</name>
</gene>
<protein>
    <recommendedName>
        <fullName evidence="10">Ascorbate-specific PTS system EIIA component</fullName>
    </recommendedName>
    <alternativeName>
        <fullName evidence="11">Ascorbate-specific phosphotransferase enzyme IIA component</fullName>
    </alternativeName>
</protein>
<dbReference type="EMBL" id="SCFR01000024">
    <property type="protein sequence ID" value="TFF65117.1"/>
    <property type="molecule type" value="Genomic_DNA"/>
</dbReference>
<dbReference type="GO" id="GO:0006355">
    <property type="term" value="P:regulation of DNA-templated transcription"/>
    <property type="evidence" value="ECO:0007669"/>
    <property type="project" value="InterPro"/>
</dbReference>
<dbReference type="PANTHER" id="PTHR36203:SF1">
    <property type="entry name" value="ASCORBATE-SPECIFIC PTS SYSTEM EIIA COMPONENT"/>
    <property type="match status" value="1"/>
</dbReference>
<dbReference type="Pfam" id="PF00874">
    <property type="entry name" value="PRD"/>
    <property type="match status" value="1"/>
</dbReference>
<dbReference type="PROSITE" id="PS51094">
    <property type="entry name" value="PTS_EIIA_TYPE_2"/>
    <property type="match status" value="1"/>
</dbReference>
<dbReference type="Pfam" id="PF00359">
    <property type="entry name" value="PTS_EIIA_2"/>
    <property type="match status" value="1"/>
</dbReference>
<evidence type="ECO:0000313" key="15">
    <source>
        <dbReference type="EMBL" id="TFF65117.1"/>
    </source>
</evidence>
<dbReference type="CDD" id="cd05568">
    <property type="entry name" value="PTS_IIB_bgl_like"/>
    <property type="match status" value="1"/>
</dbReference>
<evidence type="ECO:0000256" key="10">
    <source>
        <dbReference type="ARBA" id="ARBA00041175"/>
    </source>
</evidence>
<dbReference type="InterPro" id="IPR016152">
    <property type="entry name" value="PTrfase/Anion_transptr"/>
</dbReference>
<dbReference type="PROSITE" id="PS51099">
    <property type="entry name" value="PTS_EIIB_TYPE_2"/>
    <property type="match status" value="1"/>
</dbReference>
<keyword evidence="4" id="KW-0597">Phosphoprotein</keyword>
<keyword evidence="7" id="KW-0418">Kinase</keyword>
<sequence length="558" mass="65260">IEYRRNKIIDKIFNDDVENLDLLSQELLVSKTTILNDLENIKTKLEKNKIKLIYDSRYKIFGNENTIREFYLKHLMLDENLLKYQDDGILKINREANLKLTDFSISSLSKYLYFCRKRINNGFILKELNFNILEVKNIYYYDIVSNIIDLEDELENIYFVAYIASLTNTRDKEIKTEIKDYIEELISNFEKFSAIHIKDKDNFIRQISNHLLSSYYRIKFDFPIINPLLGDIKNKYHYLYDIVKDSINQMDNDVFKNLRDDEIGFITVYFGSNINYFLNENIKVIIVCPNGLMISKLIEMQIINYFPSVEILASISSRDIKKINKNYDYIISTIDLKEYKNVILVNPIFSNQNIAELSEKLIRFDNFISENAISKLMEIIKQNAKIYNEEKLSREIFKFFIKKKEFKERKAPLLSELLNEKRVKKIKEVDDWKIAIGEAAKPLIQDKSIDESYVKLMIDSVLEHGPYIVLEDGFAMPHANGGKGVNKLSVSIMALEKPVDLLGKSVSVFLVLATTDSKTHLRALSGLSKILEDEENIKVLETGDYKKIINLIKKKEVE</sequence>
<dbReference type="InterPro" id="IPR036634">
    <property type="entry name" value="PRD_sf"/>
</dbReference>
<comment type="function">
    <text evidence="9">The phosphoenolpyruvate-dependent sugar phosphotransferase system (sugar PTS), a major carbohydrate active transport system, catalyzes the phosphorylation of incoming sugar substrates concomitantly with their translocation across the cell membrane. The enzyme II UlaABC PTS system is involved in ascorbate transport.</text>
</comment>
<feature type="non-terminal residue" evidence="15">
    <location>
        <position position="1"/>
    </location>
</feature>
<dbReference type="Gene3D" id="1.10.1790.10">
    <property type="entry name" value="PRD domain"/>
    <property type="match status" value="1"/>
</dbReference>
<evidence type="ECO:0000256" key="9">
    <source>
        <dbReference type="ARBA" id="ARBA00037387"/>
    </source>
</evidence>
<feature type="domain" description="PTS EIIB type-2" evidence="13">
    <location>
        <begin position="282"/>
        <end position="369"/>
    </location>
</feature>
<dbReference type="Pfam" id="PF05043">
    <property type="entry name" value="Mga"/>
    <property type="match status" value="1"/>
</dbReference>
<keyword evidence="3" id="KW-0963">Cytoplasm</keyword>
<dbReference type="InterPro" id="IPR013011">
    <property type="entry name" value="PTS_EIIB_2"/>
</dbReference>
<comment type="caution">
    <text evidence="15">The sequence shown here is derived from an EMBL/GenBank/DDBJ whole genome shotgun (WGS) entry which is preliminary data.</text>
</comment>
<dbReference type="SUPFAM" id="SSF52794">
    <property type="entry name" value="PTS system IIB component-like"/>
    <property type="match status" value="1"/>
</dbReference>
<evidence type="ECO:0000256" key="7">
    <source>
        <dbReference type="ARBA" id="ARBA00022777"/>
    </source>
</evidence>
<comment type="subcellular location">
    <subcellularLocation>
        <location evidence="1">Cytoplasm</location>
    </subcellularLocation>
</comment>
<evidence type="ECO:0000256" key="1">
    <source>
        <dbReference type="ARBA" id="ARBA00004496"/>
    </source>
</evidence>
<dbReference type="SUPFAM" id="SSF55804">
    <property type="entry name" value="Phoshotransferase/anion transport protein"/>
    <property type="match status" value="1"/>
</dbReference>
<keyword evidence="5" id="KW-0808">Transferase</keyword>
<evidence type="ECO:0000256" key="3">
    <source>
        <dbReference type="ARBA" id="ARBA00022490"/>
    </source>
</evidence>
<evidence type="ECO:0000256" key="8">
    <source>
        <dbReference type="ARBA" id="ARBA00023159"/>
    </source>
</evidence>
<evidence type="ECO:0000256" key="5">
    <source>
        <dbReference type="ARBA" id="ARBA00022679"/>
    </source>
</evidence>
<dbReference type="InterPro" id="IPR011608">
    <property type="entry name" value="PRD"/>
</dbReference>
<name>A0A4R9C0N3_9FIRM</name>
<proteinExistence type="predicted"/>
<evidence type="ECO:0000256" key="4">
    <source>
        <dbReference type="ARBA" id="ARBA00022553"/>
    </source>
</evidence>
<dbReference type="PANTHER" id="PTHR36203">
    <property type="entry name" value="ASCORBATE-SPECIFIC PTS SYSTEM EIIA COMPONENT"/>
    <property type="match status" value="1"/>
</dbReference>
<dbReference type="SUPFAM" id="SSF63520">
    <property type="entry name" value="PTS-regulatory domain, PRD"/>
    <property type="match status" value="1"/>
</dbReference>
<evidence type="ECO:0000256" key="11">
    <source>
        <dbReference type="ARBA" id="ARBA00042072"/>
    </source>
</evidence>
<evidence type="ECO:0000256" key="6">
    <source>
        <dbReference type="ARBA" id="ARBA00022683"/>
    </source>
</evidence>
<dbReference type="InterPro" id="IPR002178">
    <property type="entry name" value="PTS_EIIA_type-2_dom"/>
</dbReference>
<accession>A0A4R9C0N3</accession>
<dbReference type="AlphaFoldDB" id="A0A4R9C0N3"/>
<dbReference type="Proteomes" id="UP000297454">
    <property type="component" value="Unassembled WGS sequence"/>
</dbReference>
<keyword evidence="8" id="KW-0010">Activator</keyword>
<keyword evidence="2" id="KW-0813">Transport</keyword>
<evidence type="ECO:0000259" key="12">
    <source>
        <dbReference type="PROSITE" id="PS51094"/>
    </source>
</evidence>
<reference evidence="15 16" key="1">
    <citation type="submission" date="2019-01" db="EMBL/GenBank/DDBJ databases">
        <title>Draft Genome Sequences of Helcococcus ovis Strains Isolated from the Uterus and Vagina of Dairy Cows with Metritis.</title>
        <authorList>
            <person name="Cunha F."/>
            <person name="Jeon S.J."/>
            <person name="Kutzer P."/>
            <person name="Galvao K.N."/>
        </authorList>
    </citation>
    <scope>NUCLEOTIDE SEQUENCE [LARGE SCALE GENOMIC DNA]</scope>
    <source>
        <strain evidence="15 16">KG-37</strain>
    </source>
</reference>
<feature type="domain" description="PRD" evidence="14">
    <location>
        <begin position="173"/>
        <end position="280"/>
    </location>
</feature>
<evidence type="ECO:0000313" key="16">
    <source>
        <dbReference type="Proteomes" id="UP000297454"/>
    </source>
</evidence>
<dbReference type="GO" id="GO:0016301">
    <property type="term" value="F:kinase activity"/>
    <property type="evidence" value="ECO:0007669"/>
    <property type="project" value="UniProtKB-KW"/>
</dbReference>
<evidence type="ECO:0000259" key="13">
    <source>
        <dbReference type="PROSITE" id="PS51099"/>
    </source>
</evidence>
<dbReference type="Gene3D" id="3.40.930.10">
    <property type="entry name" value="Mannitol-specific EII, Chain A"/>
    <property type="match status" value="1"/>
</dbReference>
<dbReference type="InterPro" id="IPR051351">
    <property type="entry name" value="Ascorbate-PTS_EIIA_comp"/>
</dbReference>
<dbReference type="GO" id="GO:0005737">
    <property type="term" value="C:cytoplasm"/>
    <property type="evidence" value="ECO:0007669"/>
    <property type="project" value="UniProtKB-SubCell"/>
</dbReference>
<dbReference type="Gene3D" id="3.40.50.2300">
    <property type="match status" value="1"/>
</dbReference>
<organism evidence="15 16">
    <name type="scientific">Helcococcus ovis</name>
    <dbReference type="NCBI Taxonomy" id="72026"/>
    <lineage>
        <taxon>Bacteria</taxon>
        <taxon>Bacillati</taxon>
        <taxon>Bacillota</taxon>
        <taxon>Tissierellia</taxon>
        <taxon>Tissierellales</taxon>
        <taxon>Peptoniphilaceae</taxon>
        <taxon>Helcococcus</taxon>
    </lineage>
</organism>
<keyword evidence="6" id="KW-0598">Phosphotransferase system</keyword>
<feature type="domain" description="PTS EIIA type-2" evidence="12">
    <location>
        <begin position="416"/>
        <end position="555"/>
    </location>
</feature>
<evidence type="ECO:0000256" key="2">
    <source>
        <dbReference type="ARBA" id="ARBA00022448"/>
    </source>
</evidence>
<dbReference type="RefSeq" id="WP_134768866.1">
    <property type="nucleotide sequence ID" value="NZ_SCFR01000024.1"/>
</dbReference>
<dbReference type="PROSITE" id="PS51372">
    <property type="entry name" value="PRD_2"/>
    <property type="match status" value="1"/>
</dbReference>
<dbReference type="InterPro" id="IPR036095">
    <property type="entry name" value="PTS_EIIB-like_sf"/>
</dbReference>
<keyword evidence="16" id="KW-1185">Reference proteome</keyword>
<dbReference type="InterPro" id="IPR007737">
    <property type="entry name" value="Mga_HTH"/>
</dbReference>
<dbReference type="GO" id="GO:0009401">
    <property type="term" value="P:phosphoenolpyruvate-dependent sugar phosphotransferase system"/>
    <property type="evidence" value="ECO:0007669"/>
    <property type="project" value="UniProtKB-KW"/>
</dbReference>
<evidence type="ECO:0000259" key="14">
    <source>
        <dbReference type="PROSITE" id="PS51372"/>
    </source>
</evidence>